<dbReference type="EMBL" id="BHYK01000016">
    <property type="protein sequence ID" value="GCD11312.1"/>
    <property type="molecule type" value="Genomic_DNA"/>
</dbReference>
<proteinExistence type="predicted"/>
<evidence type="ECO:0000313" key="2">
    <source>
        <dbReference type="EMBL" id="GCD11312.1"/>
    </source>
</evidence>
<dbReference type="SUPFAM" id="SSF52540">
    <property type="entry name" value="P-loop containing nucleoside triphosphate hydrolases"/>
    <property type="match status" value="1"/>
</dbReference>
<dbReference type="Proteomes" id="UP000287872">
    <property type="component" value="Unassembled WGS sequence"/>
</dbReference>
<gene>
    <name evidence="2" type="ORF">Ctaglu_29350</name>
</gene>
<dbReference type="AlphaFoldDB" id="A0A401UP47"/>
<organism evidence="2 3">
    <name type="scientific">Clostridium tagluense</name>
    <dbReference type="NCBI Taxonomy" id="360422"/>
    <lineage>
        <taxon>Bacteria</taxon>
        <taxon>Bacillati</taxon>
        <taxon>Bacillota</taxon>
        <taxon>Clostridia</taxon>
        <taxon>Eubacteriales</taxon>
        <taxon>Clostridiaceae</taxon>
        <taxon>Clostridium</taxon>
    </lineage>
</organism>
<keyword evidence="3" id="KW-1185">Reference proteome</keyword>
<sequence length="634" mass="73870">MGKKFKLIKLSLIGTRKNYEVIFKDGLNYISGPTSTGKTLILEMINYALGSEKHKSYIELGQSCTFVKLEIEIKDLKYIIKRKLFEFNEPVAVFAWDLESNKFKYLDRFDIDIPSNPKSLTFFLLEKLDLSNIKVAKQDFSFRDLFKYSYLKQTEIDNENIMGEKNWQTSIKRKPTFEIIFNIYDELLAGLKASLKVKNDELKESQTKVNSINEFLQRSEMMDFKTYLNKRSDVDKSIIEKQKELYDIKITGNIKEESTLELQNKILKLKNQCEKLGRNIIEQTQYVNKLILLKNQYISEISKIDFIVEGYHALNRFDYVICPSCLQSIDIDVSSNKCNLCGKEKIEPEIEEILSLKHDKKTLIKKNKELGDYIQNEELNLELMMKECSDLKNDLFNSEKELLHLHKHYINPLMERIEQLNYEIGEANRIITELESNHKMLIELDRIKTLCKDKEKSVEDLKDKIRNTESTVTDKEDVIKNLSEQLTKNLIAFDFPKLENSYIDGKTYLPHVRERLYSELGSLAGVTLITMAYYLAIAICANQETFNHLGLIIIDSPRKNLGADSKEKTFKDEEIFNSIVSFLIEVDKEYRTDIQFVVVNNGYPIFLNKNDIIKEFDGDGRKGLPYGMIDDIQG</sequence>
<dbReference type="RefSeq" id="WP_125003006.1">
    <property type="nucleotide sequence ID" value="NZ_BHYK01000016.1"/>
</dbReference>
<comment type="caution">
    <text evidence="2">The sequence shown here is derived from an EMBL/GenBank/DDBJ whole genome shotgun (WGS) entry which is preliminary data.</text>
</comment>
<evidence type="ECO:0008006" key="4">
    <source>
        <dbReference type="Google" id="ProtNLM"/>
    </source>
</evidence>
<evidence type="ECO:0000256" key="1">
    <source>
        <dbReference type="SAM" id="Coils"/>
    </source>
</evidence>
<name>A0A401UP47_9CLOT</name>
<dbReference type="OrthoDB" id="9795626at2"/>
<evidence type="ECO:0000313" key="3">
    <source>
        <dbReference type="Proteomes" id="UP000287872"/>
    </source>
</evidence>
<feature type="coiled-coil region" evidence="1">
    <location>
        <begin position="374"/>
        <end position="485"/>
    </location>
</feature>
<protein>
    <recommendedName>
        <fullName evidence="4">Rad50/SbcC-type AAA domain-containing protein</fullName>
    </recommendedName>
</protein>
<reference evidence="2 3" key="1">
    <citation type="submission" date="2018-11" db="EMBL/GenBank/DDBJ databases">
        <title>Genome sequencing and assembly of Clostridium tagluense strain A121.</title>
        <authorList>
            <person name="Murakami T."/>
            <person name="Segawa T."/>
            <person name="Shcherbakova V.A."/>
            <person name="Mori H."/>
            <person name="Yoshimura Y."/>
        </authorList>
    </citation>
    <scope>NUCLEOTIDE SEQUENCE [LARGE SCALE GENOMIC DNA]</scope>
    <source>
        <strain evidence="2 3">A121</strain>
    </source>
</reference>
<dbReference type="Gene3D" id="3.40.50.300">
    <property type="entry name" value="P-loop containing nucleotide triphosphate hydrolases"/>
    <property type="match status" value="1"/>
</dbReference>
<dbReference type="InterPro" id="IPR027417">
    <property type="entry name" value="P-loop_NTPase"/>
</dbReference>
<keyword evidence="1" id="KW-0175">Coiled coil</keyword>
<accession>A0A401UP47</accession>